<gene>
    <name evidence="4" type="ORF">KQX62_16050</name>
</gene>
<evidence type="ECO:0000313" key="4">
    <source>
        <dbReference type="EMBL" id="UYO38240.1"/>
    </source>
</evidence>
<dbReference type="InterPro" id="IPR042272">
    <property type="entry name" value="ATP12_ATP_synth-F1-assembly_N"/>
</dbReference>
<dbReference type="Proteomes" id="UP001163166">
    <property type="component" value="Chromosome"/>
</dbReference>
<reference evidence="4" key="1">
    <citation type="journal article" date="2022" name="Biol. Control">
        <title>In silico genomic analysis of Rhodopseudomonas palustris strains revealed potential biocontrol agents and crop yield enhancers.</title>
        <authorList>
            <person name="Surachat K."/>
            <person name="Kantachote D."/>
            <person name="Deachamag P."/>
            <person name="Wonglapsuwan M."/>
        </authorList>
    </citation>
    <scope>NUCLEOTIDE SEQUENCE</scope>
    <source>
        <strain evidence="4">TLS06</strain>
    </source>
</reference>
<dbReference type="RefSeq" id="WP_264052647.1">
    <property type="nucleotide sequence ID" value="NZ_CP076676.1"/>
</dbReference>
<dbReference type="Gene3D" id="1.10.3580.10">
    <property type="entry name" value="ATP12 ATPase"/>
    <property type="match status" value="1"/>
</dbReference>
<dbReference type="Gene3D" id="3.30.2180.10">
    <property type="entry name" value="ATP12-like"/>
    <property type="match status" value="1"/>
</dbReference>
<evidence type="ECO:0000256" key="1">
    <source>
        <dbReference type="ARBA" id="ARBA00008231"/>
    </source>
</evidence>
<organism evidence="4 5">
    <name type="scientific">Rhodopseudomonas palustris</name>
    <dbReference type="NCBI Taxonomy" id="1076"/>
    <lineage>
        <taxon>Bacteria</taxon>
        <taxon>Pseudomonadati</taxon>
        <taxon>Pseudomonadota</taxon>
        <taxon>Alphaproteobacteria</taxon>
        <taxon>Hyphomicrobiales</taxon>
        <taxon>Nitrobacteraceae</taxon>
        <taxon>Rhodopseudomonas</taxon>
    </lineage>
</organism>
<dbReference type="PANTHER" id="PTHR21013">
    <property type="entry name" value="ATP SYNTHASE MITOCHONDRIAL F1 COMPLEX ASSEMBLY FACTOR 2/ATP12 PROTEIN, MITOCHONDRIAL PRECURSOR"/>
    <property type="match status" value="1"/>
</dbReference>
<dbReference type="SUPFAM" id="SSF160909">
    <property type="entry name" value="ATP12-like"/>
    <property type="match status" value="1"/>
</dbReference>
<accession>A0AAX3DTU7</accession>
<dbReference type="InterPro" id="IPR023335">
    <property type="entry name" value="ATP12_ortho_dom_sf"/>
</dbReference>
<dbReference type="InterPro" id="IPR011419">
    <property type="entry name" value="ATP12_ATP_synth-F1-assembly"/>
</dbReference>
<evidence type="ECO:0000256" key="3">
    <source>
        <dbReference type="ARBA" id="ARBA00023186"/>
    </source>
</evidence>
<dbReference type="GO" id="GO:0043461">
    <property type="term" value="P:proton-transporting ATP synthase complex assembly"/>
    <property type="evidence" value="ECO:0007669"/>
    <property type="project" value="InterPro"/>
</dbReference>
<keyword evidence="3" id="KW-0143">Chaperone</keyword>
<evidence type="ECO:0000313" key="5">
    <source>
        <dbReference type="Proteomes" id="UP001163166"/>
    </source>
</evidence>
<proteinExistence type="inferred from homology"/>
<protein>
    <submittedName>
        <fullName evidence="4">ATPase</fullName>
    </submittedName>
</protein>
<keyword evidence="2" id="KW-0809">Transit peptide</keyword>
<sequence length="261" mass="27982">MRDLFDEVAGKSPLDPNEAVRRTSRAQLPKRFYTEAGVAEENGGFAVRLDGRSVKTPSRNALAAPERALAEAIAAEWQAQGETIDPSTMPLTRLANSVIDGVAGRIDAVTDDIAKYFGSDLLFYRAEHPEELIAREGAHWDPVLFWAKDALGAHFILAQGIVHVGQPETALAAARAALPGDPWLLGALHVVTTITGSALLALALAHGRLEADQVWAAAHVDEDWNIEQWGLDEEAAARRAAKQAEFAAAAQVIAALGSRRS</sequence>
<name>A0AAX3DTU7_RHOPL</name>
<evidence type="ECO:0000256" key="2">
    <source>
        <dbReference type="ARBA" id="ARBA00022946"/>
    </source>
</evidence>
<dbReference type="PANTHER" id="PTHR21013:SF10">
    <property type="entry name" value="ATP SYNTHASE MITOCHONDRIAL F1 COMPLEX ASSEMBLY FACTOR 2"/>
    <property type="match status" value="1"/>
</dbReference>
<dbReference type="Pfam" id="PF07542">
    <property type="entry name" value="ATP12"/>
    <property type="match status" value="1"/>
</dbReference>
<dbReference type="AlphaFoldDB" id="A0AAX3DTU7"/>
<dbReference type="EMBL" id="CP076676">
    <property type="protein sequence ID" value="UYO38240.1"/>
    <property type="molecule type" value="Genomic_DNA"/>
</dbReference>
<comment type="similarity">
    <text evidence="1">Belongs to the ATP12 family.</text>
</comment>